<proteinExistence type="predicted"/>
<gene>
    <name evidence="1" type="ORF">F7R91_25410</name>
</gene>
<protein>
    <submittedName>
        <fullName evidence="1">HAD family phosphatase</fullName>
    </submittedName>
</protein>
<dbReference type="InterPro" id="IPR023214">
    <property type="entry name" value="HAD_sf"/>
</dbReference>
<comment type="caution">
    <text evidence="1">The sequence shown here is derived from an EMBL/GenBank/DDBJ whole genome shotgun (WGS) entry which is preliminary data.</text>
</comment>
<dbReference type="NCBIfam" id="TIGR01509">
    <property type="entry name" value="HAD-SF-IA-v3"/>
    <property type="match status" value="1"/>
</dbReference>
<evidence type="ECO:0000313" key="1">
    <source>
        <dbReference type="EMBL" id="KAB1143495.1"/>
    </source>
</evidence>
<evidence type="ECO:0000313" key="2">
    <source>
        <dbReference type="Proteomes" id="UP000442707"/>
    </source>
</evidence>
<keyword evidence="2" id="KW-1185">Reference proteome</keyword>
<dbReference type="InterPro" id="IPR036412">
    <property type="entry name" value="HAD-like_sf"/>
</dbReference>
<dbReference type="SFLD" id="SFLDG01129">
    <property type="entry name" value="C1.5:_HAD__Beta-PGM__Phosphata"/>
    <property type="match status" value="1"/>
</dbReference>
<dbReference type="InterPro" id="IPR023198">
    <property type="entry name" value="PGP-like_dom2"/>
</dbReference>
<sequence length="288" mass="30712">MPRRRPRQRSRICTGTVDHRSGAGRGTDVHLGRAVTAARRGIPRQGGAHGPDPRDRCEAVLLDLDGTLVLSEEVHRLAWQAFFDTWGVTVSDADYEQHYMGRRPSDVIAAVPGPWTGTDAAAVLSTMTAFTLEHAGSVKVVPGAAALIQQLRVKYPLAVITSASAPWAQHLLDKVLGVRHLVDVVITSEDTTAGKPSPEGYLRACAALRARPEHCLAFEDSPSGVRALAAAGVRDIVGITTTAAAADLTGAGARWTIPDLTSARLRTIRDALQARTAAGRSNEKENRA</sequence>
<dbReference type="SUPFAM" id="SSF56784">
    <property type="entry name" value="HAD-like"/>
    <property type="match status" value="1"/>
</dbReference>
<dbReference type="InterPro" id="IPR051806">
    <property type="entry name" value="HAD-like_SPP"/>
</dbReference>
<dbReference type="Gene3D" id="1.10.150.240">
    <property type="entry name" value="Putative phosphatase, domain 2"/>
    <property type="match status" value="1"/>
</dbReference>
<dbReference type="InterPro" id="IPR006439">
    <property type="entry name" value="HAD-SF_hydro_IA"/>
</dbReference>
<dbReference type="PANTHER" id="PTHR43481:SF4">
    <property type="entry name" value="GLYCEROL-1-PHOSPHATE PHOSPHOHYDROLASE 1-RELATED"/>
    <property type="match status" value="1"/>
</dbReference>
<dbReference type="EMBL" id="VZRB01000019">
    <property type="protein sequence ID" value="KAB1143495.1"/>
    <property type="molecule type" value="Genomic_DNA"/>
</dbReference>
<accession>A0A6H9UUI3</accession>
<dbReference type="Proteomes" id="UP000442707">
    <property type="component" value="Unassembled WGS sequence"/>
</dbReference>
<dbReference type="GO" id="GO:0050308">
    <property type="term" value="F:sugar-phosphatase activity"/>
    <property type="evidence" value="ECO:0007669"/>
    <property type="project" value="TreeGrafter"/>
</dbReference>
<dbReference type="SFLD" id="SFLDS00003">
    <property type="entry name" value="Haloacid_Dehalogenase"/>
    <property type="match status" value="1"/>
</dbReference>
<reference evidence="1 2" key="1">
    <citation type="submission" date="2019-09" db="EMBL/GenBank/DDBJ databases">
        <title>Screening of Novel Bioactive Compounds from Soil-Associated.</title>
        <authorList>
            <person name="Zhao S."/>
        </authorList>
    </citation>
    <scope>NUCLEOTIDE SEQUENCE [LARGE SCALE GENOMIC DNA]</scope>
    <source>
        <strain evidence="1 2">HIT-DPA4</strain>
    </source>
</reference>
<organism evidence="1 2">
    <name type="scientific">Streptomyces luteolifulvus</name>
    <dbReference type="NCBI Taxonomy" id="2615112"/>
    <lineage>
        <taxon>Bacteria</taxon>
        <taxon>Bacillati</taxon>
        <taxon>Actinomycetota</taxon>
        <taxon>Actinomycetes</taxon>
        <taxon>Kitasatosporales</taxon>
        <taxon>Streptomycetaceae</taxon>
        <taxon>Streptomyces</taxon>
    </lineage>
</organism>
<dbReference type="Gene3D" id="3.40.50.1000">
    <property type="entry name" value="HAD superfamily/HAD-like"/>
    <property type="match status" value="1"/>
</dbReference>
<dbReference type="Pfam" id="PF00702">
    <property type="entry name" value="Hydrolase"/>
    <property type="match status" value="1"/>
</dbReference>
<dbReference type="AlphaFoldDB" id="A0A6H9UUI3"/>
<dbReference type="PANTHER" id="PTHR43481">
    <property type="entry name" value="FRUCTOSE-1-PHOSPHATE PHOSPHATASE"/>
    <property type="match status" value="1"/>
</dbReference>
<name>A0A6H9UUI3_9ACTN</name>